<dbReference type="SMART" id="SM00101">
    <property type="entry name" value="14_3_3"/>
    <property type="match status" value="1"/>
</dbReference>
<feature type="site" description="Interaction with phosphoserine on interacting protein" evidence="2">
    <location>
        <position position="70"/>
    </location>
</feature>
<evidence type="ECO:0000313" key="5">
    <source>
        <dbReference type="Proteomes" id="UP000054007"/>
    </source>
</evidence>
<dbReference type="PANTHER" id="PTHR18860">
    <property type="entry name" value="14-3-3 PROTEIN"/>
    <property type="match status" value="1"/>
</dbReference>
<dbReference type="OrthoDB" id="10260625at2759"/>
<evidence type="ECO:0000259" key="3">
    <source>
        <dbReference type="SMART" id="SM00101"/>
    </source>
</evidence>
<dbReference type="CDD" id="cd08774">
    <property type="entry name" value="14-3-3"/>
    <property type="match status" value="1"/>
</dbReference>
<dbReference type="EMBL" id="KN880434">
    <property type="protein sequence ID" value="KIY73728.1"/>
    <property type="molecule type" value="Genomic_DNA"/>
</dbReference>
<dbReference type="SUPFAM" id="SSF48445">
    <property type="entry name" value="14-3-3 protein"/>
    <property type="match status" value="1"/>
</dbReference>
<protein>
    <submittedName>
        <fullName evidence="4">14-3-3 protein</fullName>
    </submittedName>
</protein>
<evidence type="ECO:0000256" key="1">
    <source>
        <dbReference type="ARBA" id="ARBA00006141"/>
    </source>
</evidence>
<dbReference type="InterPro" id="IPR036815">
    <property type="entry name" value="14-3-3_dom_sf"/>
</dbReference>
<sequence>MSPVADFANQHGSTSRTQMFFIAELASEAGRHDDVLAQLKRIIHQYGASLTLDERNLLAVAYKNKTNVFRNSWRIVDTLEKIQSSRAPHMKRQIRLIQGQREKIEGELADVCKDAVILLDKKLIPGSKPGEARVFYLKMKGDYYRYLAEFVTQKERNEYSEKSLVAYKGAYMHALSVLDASHPTRLGVALNFAVFFHDLQNSPERACHLAKSALDDAVATFKRDATGSPVIESTTKDALTILNLLRDDLLVWSREIETQ</sequence>
<feature type="site" description="Interaction with phosphoserine on interacting protein" evidence="2">
    <location>
        <position position="145"/>
    </location>
</feature>
<dbReference type="PRINTS" id="PR00305">
    <property type="entry name" value="1433ZETA"/>
</dbReference>
<dbReference type="Proteomes" id="UP000054007">
    <property type="component" value="Unassembled WGS sequence"/>
</dbReference>
<feature type="domain" description="14-3-3" evidence="3">
    <location>
        <begin position="16"/>
        <end position="258"/>
    </location>
</feature>
<keyword evidence="5" id="KW-1185">Reference proteome</keyword>
<dbReference type="InterPro" id="IPR000308">
    <property type="entry name" value="14-3-3"/>
</dbReference>
<dbReference type="STRING" id="1314674.A0A0D7BT87"/>
<evidence type="ECO:0000256" key="2">
    <source>
        <dbReference type="PIRSR" id="PIRSR000868-1"/>
    </source>
</evidence>
<dbReference type="Pfam" id="PF00244">
    <property type="entry name" value="14-3-3"/>
    <property type="match status" value="1"/>
</dbReference>
<organism evidence="4 5">
    <name type="scientific">Cylindrobasidium torrendii FP15055 ss-10</name>
    <dbReference type="NCBI Taxonomy" id="1314674"/>
    <lineage>
        <taxon>Eukaryota</taxon>
        <taxon>Fungi</taxon>
        <taxon>Dikarya</taxon>
        <taxon>Basidiomycota</taxon>
        <taxon>Agaricomycotina</taxon>
        <taxon>Agaricomycetes</taxon>
        <taxon>Agaricomycetidae</taxon>
        <taxon>Agaricales</taxon>
        <taxon>Marasmiineae</taxon>
        <taxon>Physalacriaceae</taxon>
        <taxon>Cylindrobasidium</taxon>
    </lineage>
</organism>
<evidence type="ECO:0000313" key="4">
    <source>
        <dbReference type="EMBL" id="KIY73728.1"/>
    </source>
</evidence>
<gene>
    <name evidence="4" type="ORF">CYLTODRAFT_365259</name>
</gene>
<name>A0A0D7BT87_9AGAR</name>
<dbReference type="PIRSF" id="PIRSF000868">
    <property type="entry name" value="14-3-3"/>
    <property type="match status" value="1"/>
</dbReference>
<accession>A0A0D7BT87</accession>
<dbReference type="AlphaFoldDB" id="A0A0D7BT87"/>
<reference evidence="4 5" key="1">
    <citation type="journal article" date="2015" name="Fungal Genet. Biol.">
        <title>Evolution of novel wood decay mechanisms in Agaricales revealed by the genome sequences of Fistulina hepatica and Cylindrobasidium torrendii.</title>
        <authorList>
            <person name="Floudas D."/>
            <person name="Held B.W."/>
            <person name="Riley R."/>
            <person name="Nagy L.G."/>
            <person name="Koehler G."/>
            <person name="Ransdell A.S."/>
            <person name="Younus H."/>
            <person name="Chow J."/>
            <person name="Chiniquy J."/>
            <person name="Lipzen A."/>
            <person name="Tritt A."/>
            <person name="Sun H."/>
            <person name="Haridas S."/>
            <person name="LaButti K."/>
            <person name="Ohm R.A."/>
            <person name="Kues U."/>
            <person name="Blanchette R.A."/>
            <person name="Grigoriev I.V."/>
            <person name="Minto R.E."/>
            <person name="Hibbett D.S."/>
        </authorList>
    </citation>
    <scope>NUCLEOTIDE SEQUENCE [LARGE SCALE GENOMIC DNA]</scope>
    <source>
        <strain evidence="4 5">FP15055 ss-10</strain>
    </source>
</reference>
<dbReference type="InterPro" id="IPR023410">
    <property type="entry name" value="14-3-3_domain"/>
</dbReference>
<proteinExistence type="inferred from homology"/>
<dbReference type="Gene3D" id="1.20.190.20">
    <property type="entry name" value="14-3-3 domain"/>
    <property type="match status" value="1"/>
</dbReference>
<comment type="similarity">
    <text evidence="1">Belongs to the 14-3-3 family.</text>
</comment>